<evidence type="ECO:0000313" key="1">
    <source>
        <dbReference type="EMBL" id="DAF57159.1"/>
    </source>
</evidence>
<organism evidence="1">
    <name type="scientific">Siphoviridae sp. ctnR15</name>
    <dbReference type="NCBI Taxonomy" id="2827938"/>
    <lineage>
        <taxon>Viruses</taxon>
        <taxon>Duplodnaviria</taxon>
        <taxon>Heunggongvirae</taxon>
        <taxon>Uroviricota</taxon>
        <taxon>Caudoviricetes</taxon>
    </lineage>
</organism>
<name>A0A8S5T2G1_9CAUD</name>
<dbReference type="EMBL" id="BK032729">
    <property type="protein sequence ID" value="DAF57159.1"/>
    <property type="molecule type" value="Genomic_DNA"/>
</dbReference>
<proteinExistence type="predicted"/>
<protein>
    <submittedName>
        <fullName evidence="1">Uncharacterized protein</fullName>
    </submittedName>
</protein>
<sequence length="113" mass="11613">MRTNESLVGGRPCAGAPAHRENTISGSLAGFLDGRVRVALAVSGRDETSGHGASVSALGGLAASALSAFRHACHLLSCELKRPQMGVVRMVRTRMHICVHPAVEEAVVGGDAA</sequence>
<reference evidence="1" key="1">
    <citation type="journal article" date="2021" name="Proc. Natl. Acad. Sci. U.S.A.">
        <title>A Catalog of Tens of Thousands of Viruses from Human Metagenomes Reveals Hidden Associations with Chronic Diseases.</title>
        <authorList>
            <person name="Tisza M.J."/>
            <person name="Buck C.B."/>
        </authorList>
    </citation>
    <scope>NUCLEOTIDE SEQUENCE</scope>
    <source>
        <strain evidence="1">CtnR15</strain>
    </source>
</reference>
<accession>A0A8S5T2G1</accession>